<dbReference type="GO" id="GO:0051787">
    <property type="term" value="F:misfolded protein binding"/>
    <property type="evidence" value="ECO:0007669"/>
    <property type="project" value="TreeGrafter"/>
</dbReference>
<evidence type="ECO:0000313" key="12">
    <source>
        <dbReference type="Proteomes" id="UP000001075"/>
    </source>
</evidence>
<comment type="subcellular location">
    <subcellularLocation>
        <location evidence="1">Secreted</location>
    </subcellularLocation>
</comment>
<dbReference type="Proteomes" id="UP000030759">
    <property type="component" value="Unassembled WGS sequence"/>
</dbReference>
<dbReference type="Proteomes" id="UP000001075">
    <property type="component" value="Unassembled WGS sequence"/>
</dbReference>
<evidence type="ECO:0000256" key="8">
    <source>
        <dbReference type="SAM" id="MobiDB-lite"/>
    </source>
</evidence>
<dbReference type="PANTHER" id="PTHR10970:SF2">
    <property type="entry name" value="CLUSTERIN-LIKE PROTEIN 1"/>
    <property type="match status" value="1"/>
</dbReference>
<dbReference type="EMBL" id="KE669711">
    <property type="protein sequence ID" value="ERE82572.1"/>
    <property type="molecule type" value="Genomic_DNA"/>
</dbReference>
<evidence type="ECO:0000256" key="5">
    <source>
        <dbReference type="ARBA" id="ARBA00023157"/>
    </source>
</evidence>
<reference evidence="13" key="3">
    <citation type="journal article" date="2013" name="Nat. Biotechnol.">
        <title>Chinese hamster genome sequenced from sorted chromosomes.</title>
        <authorList>
            <person name="Brinkrolf K."/>
            <person name="Rupp O."/>
            <person name="Laux H."/>
            <person name="Kollin F."/>
            <person name="Ernst W."/>
            <person name="Linke B."/>
            <person name="Kofler R."/>
            <person name="Romand S."/>
            <person name="Hesse F."/>
            <person name="Budach W.E."/>
            <person name="Galosy S."/>
            <person name="Muller D."/>
            <person name="Noll T."/>
            <person name="Wienberg J."/>
            <person name="Jostock T."/>
            <person name="Leonard M."/>
            <person name="Grillari J."/>
            <person name="Tauch A."/>
            <person name="Goesmann A."/>
            <person name="Helk B."/>
            <person name="Mott J.E."/>
            <person name="Puhler A."/>
            <person name="Borth N."/>
        </authorList>
    </citation>
    <scope>NUCLEOTIDE SEQUENCE [LARGE SCALE GENOMIC DNA]</scope>
    <source>
        <strain evidence="13">17A/GY</strain>
    </source>
</reference>
<dbReference type="STRING" id="10029.G3IFY0"/>
<dbReference type="GO" id="GO:0005634">
    <property type="term" value="C:nucleus"/>
    <property type="evidence" value="ECO:0007669"/>
    <property type="project" value="TreeGrafter"/>
</dbReference>
<feature type="compositionally biased region" description="Basic and acidic residues" evidence="8">
    <location>
        <begin position="156"/>
        <end position="178"/>
    </location>
</feature>
<keyword evidence="3" id="KW-0964">Secreted</keyword>
<evidence type="ECO:0000313" key="13">
    <source>
        <dbReference type="Proteomes" id="UP000030759"/>
    </source>
</evidence>
<organism evidence="10 12">
    <name type="scientific">Cricetulus griseus</name>
    <name type="common">Chinese hamster</name>
    <name type="synonym">Cricetulus barabensis griseus</name>
    <dbReference type="NCBI Taxonomy" id="10029"/>
    <lineage>
        <taxon>Eukaryota</taxon>
        <taxon>Metazoa</taxon>
        <taxon>Chordata</taxon>
        <taxon>Craniata</taxon>
        <taxon>Vertebrata</taxon>
        <taxon>Euteleostomi</taxon>
        <taxon>Mammalia</taxon>
        <taxon>Eutheria</taxon>
        <taxon>Euarchontoglires</taxon>
        <taxon>Glires</taxon>
        <taxon>Rodentia</taxon>
        <taxon>Myomorpha</taxon>
        <taxon>Muroidea</taxon>
        <taxon>Cricetidae</taxon>
        <taxon>Cricetinae</taxon>
        <taxon>Cricetulus</taxon>
    </lineage>
</organism>
<proteinExistence type="inferred from homology"/>
<dbReference type="PANTHER" id="PTHR10970">
    <property type="entry name" value="CLUSTERIN"/>
    <property type="match status" value="1"/>
</dbReference>
<dbReference type="InterPro" id="IPR000753">
    <property type="entry name" value="Clusterin-like"/>
</dbReference>
<feature type="region of interest" description="Disordered" evidence="8">
    <location>
        <begin position="155"/>
        <end position="178"/>
    </location>
</feature>
<evidence type="ECO:0000256" key="1">
    <source>
        <dbReference type="ARBA" id="ARBA00004613"/>
    </source>
</evidence>
<keyword evidence="4" id="KW-0175">Coiled coil</keyword>
<evidence type="ECO:0000313" key="10">
    <source>
        <dbReference type="EMBL" id="EGW14384.1"/>
    </source>
</evidence>
<evidence type="ECO:0000256" key="6">
    <source>
        <dbReference type="ARBA" id="ARBA00023180"/>
    </source>
</evidence>
<keyword evidence="5" id="KW-1015">Disulfide bond</keyword>
<reference evidence="10" key="2">
    <citation type="submission" date="2011-08" db="EMBL/GenBank/DDBJ databases">
        <title>The genomic sequence of the Chinese hamster ovary CHO-K1 cell line.</title>
        <authorList>
            <person name="Xu X."/>
            <person name="Nagarajan H."/>
            <person name="Lewis N.E."/>
            <person name="Pan S."/>
            <person name="Cai Z."/>
            <person name="Liu X."/>
            <person name="Chen W."/>
            <person name="Xie M."/>
            <person name="Wang W."/>
            <person name="Hammond S."/>
            <person name="Andersen M.R."/>
            <person name="Neff N."/>
            <person name="Passarelli B."/>
            <person name="Koh W."/>
            <person name="Fan C.H."/>
            <person name="Wang J."/>
            <person name="Gui Y."/>
            <person name="Lee K.H."/>
            <person name="Betenbaugh M.J."/>
            <person name="Quake S.R."/>
            <person name="Famili I."/>
            <person name="Palsson B.O."/>
            <person name="Wang J."/>
        </authorList>
    </citation>
    <scope>NUCLEOTIDE SEQUENCE</scope>
</reference>
<evidence type="ECO:0000313" key="11">
    <source>
        <dbReference type="EMBL" id="ERE82572.1"/>
    </source>
</evidence>
<name>G3IFY0_CRIGR</name>
<gene>
    <name evidence="11" type="ORF">H671_2g7348</name>
    <name evidence="10" type="ORF">I79_022655</name>
</gene>
<dbReference type="InterPro" id="IPR016014">
    <property type="entry name" value="Clusterin_N"/>
</dbReference>
<dbReference type="GO" id="GO:0005615">
    <property type="term" value="C:extracellular space"/>
    <property type="evidence" value="ECO:0007669"/>
    <property type="project" value="TreeGrafter"/>
</dbReference>
<sequence length="178" mass="21085">MDRTRLNLTQMKVTSEKSLLEVEETDMKKALIGIKQMKIIMERREEEHSKLMKTLKKCKEEKQMEQFLRKMYGFLFPISKEVEDPPAGKQLTEEDLQVTQMENLFSQLAVDVKSLFNMSFYIFKQMQQEFDQAFQSYFMSNVDLMEPSFPSVLSKEQTKKEELGQRVGPERPDFRDVT</sequence>
<evidence type="ECO:0000256" key="2">
    <source>
        <dbReference type="ARBA" id="ARBA00010069"/>
    </source>
</evidence>
<dbReference type="Pfam" id="PF01093">
    <property type="entry name" value="Clusterin"/>
    <property type="match status" value="1"/>
</dbReference>
<reference evidence="12" key="1">
    <citation type="journal article" date="2011" name="Nat. Biotechnol.">
        <title>The genomic sequence of the Chinese hamster ovary (CHO)-K1 cell line.</title>
        <authorList>
            <person name="Xu X."/>
            <person name="Nagarajan H."/>
            <person name="Lewis N.E."/>
            <person name="Pan S."/>
            <person name="Cai Z."/>
            <person name="Liu X."/>
            <person name="Chen W."/>
            <person name="Xie M."/>
            <person name="Wang W."/>
            <person name="Hammond S."/>
            <person name="Andersen M.R."/>
            <person name="Neff N."/>
            <person name="Passarelli B."/>
            <person name="Koh W."/>
            <person name="Fan H.C."/>
            <person name="Wang J."/>
            <person name="Gui Y."/>
            <person name="Lee K.H."/>
            <person name="Betenbaugh M.J."/>
            <person name="Quake S.R."/>
            <person name="Famili I."/>
            <person name="Palsson B.O."/>
            <person name="Wang J."/>
        </authorList>
    </citation>
    <scope>NUCLEOTIDE SEQUENCE [LARGE SCALE GENOMIC DNA]</scope>
    <source>
        <strain evidence="12">CHO K1 cell line</strain>
    </source>
</reference>
<evidence type="ECO:0000256" key="3">
    <source>
        <dbReference type="ARBA" id="ARBA00022525"/>
    </source>
</evidence>
<comment type="similarity">
    <text evidence="2">Belongs to the clusterin family.</text>
</comment>
<dbReference type="AlphaFoldDB" id="G3IFY0"/>
<evidence type="ECO:0000259" key="9">
    <source>
        <dbReference type="SMART" id="SM00030"/>
    </source>
</evidence>
<evidence type="ECO:0000256" key="7">
    <source>
        <dbReference type="ARBA" id="ARBA00039843"/>
    </source>
</evidence>
<protein>
    <recommendedName>
        <fullName evidence="7">Clusterin-like protein 1</fullName>
    </recommendedName>
</protein>
<feature type="domain" description="Clusterin N-terminal" evidence="9">
    <location>
        <begin position="10"/>
        <end position="158"/>
    </location>
</feature>
<dbReference type="SMART" id="SM00030">
    <property type="entry name" value="CLb"/>
    <property type="match status" value="1"/>
</dbReference>
<keyword evidence="6" id="KW-0325">Glycoprotein</keyword>
<dbReference type="EMBL" id="JH002476">
    <property type="protein sequence ID" value="EGW14384.1"/>
    <property type="molecule type" value="Genomic_DNA"/>
</dbReference>
<accession>G3IFY0</accession>
<reference evidence="11" key="4">
    <citation type="submission" date="2013-03" db="EMBL/GenBank/DDBJ databases">
        <title>Chinese hamster genome sequenced from sorted chromosomes.</title>
        <authorList>
            <person name="Brinkrolf K."/>
            <person name="Rupp O."/>
            <person name="Laux H."/>
            <person name="Kollin F."/>
            <person name="Ernst W."/>
            <person name="Linke B."/>
            <person name="Kofler R."/>
            <person name="Romand S."/>
            <person name="Hesse F."/>
            <person name="Budach W.E."/>
            <person name="Galosy S."/>
            <person name="Muller D."/>
            <person name="Noll T."/>
            <person name="Wienberg J."/>
            <person name="Jostock T."/>
            <person name="Leonard M."/>
            <person name="Grillari J."/>
            <person name="Tauch A."/>
            <person name="Goesmann A."/>
            <person name="Helk B."/>
            <person name="Mott J.E."/>
            <person name="Puehler A."/>
            <person name="Borth N."/>
        </authorList>
    </citation>
    <scope>NUCLEOTIDE SEQUENCE</scope>
    <source>
        <strain evidence="11">17A/GY</strain>
    </source>
</reference>
<evidence type="ECO:0000256" key="4">
    <source>
        <dbReference type="ARBA" id="ARBA00023054"/>
    </source>
</evidence>